<dbReference type="Pfam" id="PF00406">
    <property type="entry name" value="ADK"/>
    <property type="match status" value="1"/>
</dbReference>
<reference evidence="4 5" key="1">
    <citation type="journal article" date="2016" name="Nat. Commun.">
        <title>Extremotolerant tardigrade genome and improved radiotolerance of human cultured cells by tardigrade-unique protein.</title>
        <authorList>
            <person name="Hashimoto T."/>
            <person name="Horikawa D.D."/>
            <person name="Saito Y."/>
            <person name="Kuwahara H."/>
            <person name="Kozuka-Hata H."/>
            <person name="Shin-I T."/>
            <person name="Minakuchi Y."/>
            <person name="Ohishi K."/>
            <person name="Motoyama A."/>
            <person name="Aizu T."/>
            <person name="Enomoto A."/>
            <person name="Kondo K."/>
            <person name="Tanaka S."/>
            <person name="Hara Y."/>
            <person name="Koshikawa S."/>
            <person name="Sagara H."/>
            <person name="Miura T."/>
            <person name="Yokobori S."/>
            <person name="Miyagawa K."/>
            <person name="Suzuki Y."/>
            <person name="Kubo T."/>
            <person name="Oyama M."/>
            <person name="Kohara Y."/>
            <person name="Fujiyama A."/>
            <person name="Arakawa K."/>
            <person name="Katayama T."/>
            <person name="Toyoda A."/>
            <person name="Kunieda T."/>
        </authorList>
    </citation>
    <scope>NUCLEOTIDE SEQUENCE [LARGE SCALE GENOMIC DNA]</scope>
    <source>
        <strain evidence="4 5">YOKOZUNA-1</strain>
    </source>
</reference>
<dbReference type="InterPro" id="IPR000850">
    <property type="entry name" value="Adenylat/UMP-CMP_kin"/>
</dbReference>
<dbReference type="PANTHER" id="PTHR23359">
    <property type="entry name" value="NUCLEOTIDE KINASE"/>
    <property type="match status" value="1"/>
</dbReference>
<dbReference type="STRING" id="947166.A0A1D1WC18"/>
<protein>
    <submittedName>
        <fullName evidence="4">Uncharacterized protein</fullName>
    </submittedName>
</protein>
<sequence>MNSLTFRTSDNFKDLVMDVLKSELARACNAQRPIFIQGFPRDVEQAARYEDDIMPIRHAFFINTSEAYSKKHMLQWNKYAARFEDNEEIIHKRRRAFRRDAMPLLENLARKHRVIEVDGNKGGASVFEEADEIFQYWLWQLKSSIASIKKPRLAAETEDQVQQRKKHCTPAEMTMERTFPSVHYSGPTYNGHV</sequence>
<accession>A0A1D1WC18</accession>
<organism evidence="4 5">
    <name type="scientific">Ramazzottius varieornatus</name>
    <name type="common">Water bear</name>
    <name type="synonym">Tardigrade</name>
    <dbReference type="NCBI Taxonomy" id="947166"/>
    <lineage>
        <taxon>Eukaryota</taxon>
        <taxon>Metazoa</taxon>
        <taxon>Ecdysozoa</taxon>
        <taxon>Tardigrada</taxon>
        <taxon>Eutardigrada</taxon>
        <taxon>Parachela</taxon>
        <taxon>Hypsibioidea</taxon>
        <taxon>Ramazzottiidae</taxon>
        <taxon>Ramazzottius</taxon>
    </lineage>
</organism>
<dbReference type="GO" id="GO:0006139">
    <property type="term" value="P:nucleobase-containing compound metabolic process"/>
    <property type="evidence" value="ECO:0007669"/>
    <property type="project" value="InterPro"/>
</dbReference>
<proteinExistence type="predicted"/>
<dbReference type="InterPro" id="IPR027417">
    <property type="entry name" value="P-loop_NTPase"/>
</dbReference>
<keyword evidence="2" id="KW-0547">Nucleotide-binding</keyword>
<evidence type="ECO:0000313" key="5">
    <source>
        <dbReference type="Proteomes" id="UP000186922"/>
    </source>
</evidence>
<dbReference type="AlphaFoldDB" id="A0A1D1WC18"/>
<evidence type="ECO:0000313" key="4">
    <source>
        <dbReference type="EMBL" id="GAV09569.1"/>
    </source>
</evidence>
<keyword evidence="3" id="KW-0418">Kinase</keyword>
<dbReference type="SUPFAM" id="SSF52540">
    <property type="entry name" value="P-loop containing nucleoside triphosphate hydrolases"/>
    <property type="match status" value="1"/>
</dbReference>
<gene>
    <name evidence="4" type="primary">RvY_19076-1</name>
    <name evidence="4" type="synonym">RvY_19076.1</name>
    <name evidence="4" type="ORF">RvY_19076</name>
</gene>
<dbReference type="GO" id="GO:0005524">
    <property type="term" value="F:ATP binding"/>
    <property type="evidence" value="ECO:0007669"/>
    <property type="project" value="InterPro"/>
</dbReference>
<evidence type="ECO:0000256" key="1">
    <source>
        <dbReference type="ARBA" id="ARBA00022679"/>
    </source>
</evidence>
<name>A0A1D1WC18_RAMVA</name>
<keyword evidence="5" id="KW-1185">Reference proteome</keyword>
<comment type="caution">
    <text evidence="4">The sequence shown here is derived from an EMBL/GenBank/DDBJ whole genome shotgun (WGS) entry which is preliminary data.</text>
</comment>
<dbReference type="GO" id="GO:0019205">
    <property type="term" value="F:nucleobase-containing compound kinase activity"/>
    <property type="evidence" value="ECO:0007669"/>
    <property type="project" value="InterPro"/>
</dbReference>
<dbReference type="EMBL" id="BDGG01000023">
    <property type="protein sequence ID" value="GAV09569.1"/>
    <property type="molecule type" value="Genomic_DNA"/>
</dbReference>
<evidence type="ECO:0000256" key="3">
    <source>
        <dbReference type="ARBA" id="ARBA00022777"/>
    </source>
</evidence>
<dbReference type="Proteomes" id="UP000186922">
    <property type="component" value="Unassembled WGS sequence"/>
</dbReference>
<keyword evidence="1" id="KW-0808">Transferase</keyword>
<dbReference type="Gene3D" id="3.40.50.300">
    <property type="entry name" value="P-loop containing nucleotide triphosphate hydrolases"/>
    <property type="match status" value="1"/>
</dbReference>
<evidence type="ECO:0000256" key="2">
    <source>
        <dbReference type="ARBA" id="ARBA00022741"/>
    </source>
</evidence>